<evidence type="ECO:0000256" key="2">
    <source>
        <dbReference type="ARBA" id="ARBA00022840"/>
    </source>
</evidence>
<feature type="compositionally biased region" description="Low complexity" evidence="4">
    <location>
        <begin position="47"/>
        <end position="65"/>
    </location>
</feature>
<dbReference type="PANTHER" id="PTHR24346:SF72">
    <property type="entry name" value="CAMK PROTEIN KINASE"/>
    <property type="match status" value="1"/>
</dbReference>
<feature type="compositionally biased region" description="Polar residues" evidence="4">
    <location>
        <begin position="1"/>
        <end position="17"/>
    </location>
</feature>
<dbReference type="Gene3D" id="1.10.510.10">
    <property type="entry name" value="Transferase(Phosphotransferase) domain 1"/>
    <property type="match status" value="1"/>
</dbReference>
<gene>
    <name evidence="6" type="ORF">M413DRAFT_446306</name>
</gene>
<dbReference type="OrthoDB" id="10252171at2759"/>
<dbReference type="InterPro" id="IPR017441">
    <property type="entry name" value="Protein_kinase_ATP_BS"/>
</dbReference>
<dbReference type="STRING" id="686832.A0A0C2XRE4"/>
<proteinExistence type="predicted"/>
<dbReference type="GO" id="GO:0005524">
    <property type="term" value="F:ATP binding"/>
    <property type="evidence" value="ECO:0007669"/>
    <property type="project" value="UniProtKB-UniRule"/>
</dbReference>
<dbReference type="Proteomes" id="UP000053424">
    <property type="component" value="Unassembled WGS sequence"/>
</dbReference>
<dbReference type="PROSITE" id="PS00108">
    <property type="entry name" value="PROTEIN_KINASE_ST"/>
    <property type="match status" value="1"/>
</dbReference>
<feature type="compositionally biased region" description="Polar residues" evidence="4">
    <location>
        <begin position="25"/>
        <end position="40"/>
    </location>
</feature>
<keyword evidence="2 3" id="KW-0067">ATP-binding</keyword>
<evidence type="ECO:0000256" key="1">
    <source>
        <dbReference type="ARBA" id="ARBA00022741"/>
    </source>
</evidence>
<dbReference type="InterPro" id="IPR008271">
    <property type="entry name" value="Ser/Thr_kinase_AS"/>
</dbReference>
<feature type="domain" description="Protein kinase" evidence="5">
    <location>
        <begin position="154"/>
        <end position="508"/>
    </location>
</feature>
<dbReference type="SMART" id="SM00220">
    <property type="entry name" value="S_TKc"/>
    <property type="match status" value="1"/>
</dbReference>
<dbReference type="HOGENOM" id="CLU_000288_63_0_1"/>
<dbReference type="GO" id="GO:0035556">
    <property type="term" value="P:intracellular signal transduction"/>
    <property type="evidence" value="ECO:0007669"/>
    <property type="project" value="TreeGrafter"/>
</dbReference>
<dbReference type="GO" id="GO:0045719">
    <property type="term" value="P:negative regulation of glycogen biosynthetic process"/>
    <property type="evidence" value="ECO:0007669"/>
    <property type="project" value="TreeGrafter"/>
</dbReference>
<evidence type="ECO:0000256" key="4">
    <source>
        <dbReference type="SAM" id="MobiDB-lite"/>
    </source>
</evidence>
<dbReference type="GO" id="GO:0005829">
    <property type="term" value="C:cytosol"/>
    <property type="evidence" value="ECO:0007669"/>
    <property type="project" value="TreeGrafter"/>
</dbReference>
<protein>
    <recommendedName>
        <fullName evidence="5">Protein kinase domain-containing protein</fullName>
    </recommendedName>
</protein>
<dbReference type="EMBL" id="KN831783">
    <property type="protein sequence ID" value="KIM40148.1"/>
    <property type="molecule type" value="Genomic_DNA"/>
</dbReference>
<name>A0A0C2XRE4_HEBCY</name>
<dbReference type="InterPro" id="IPR011009">
    <property type="entry name" value="Kinase-like_dom_sf"/>
</dbReference>
<feature type="binding site" evidence="3">
    <location>
        <position position="187"/>
    </location>
    <ligand>
        <name>ATP</name>
        <dbReference type="ChEBI" id="CHEBI:30616"/>
    </ligand>
</feature>
<feature type="region of interest" description="Disordered" evidence="4">
    <location>
        <begin position="1"/>
        <end position="112"/>
    </location>
</feature>
<keyword evidence="1 3" id="KW-0547">Nucleotide-binding</keyword>
<keyword evidence="7" id="KW-1185">Reference proteome</keyword>
<dbReference type="SUPFAM" id="SSF56112">
    <property type="entry name" value="Protein kinase-like (PK-like)"/>
    <property type="match status" value="1"/>
</dbReference>
<dbReference type="AlphaFoldDB" id="A0A0C2XRE4"/>
<evidence type="ECO:0000259" key="5">
    <source>
        <dbReference type="PROSITE" id="PS50011"/>
    </source>
</evidence>
<reference evidence="6 7" key="1">
    <citation type="submission" date="2014-04" db="EMBL/GenBank/DDBJ databases">
        <authorList>
            <consortium name="DOE Joint Genome Institute"/>
            <person name="Kuo A."/>
            <person name="Gay G."/>
            <person name="Dore J."/>
            <person name="Kohler A."/>
            <person name="Nagy L.G."/>
            <person name="Floudas D."/>
            <person name="Copeland A."/>
            <person name="Barry K.W."/>
            <person name="Cichocki N."/>
            <person name="Veneault-Fourrey C."/>
            <person name="LaButti K."/>
            <person name="Lindquist E.A."/>
            <person name="Lipzen A."/>
            <person name="Lundell T."/>
            <person name="Morin E."/>
            <person name="Murat C."/>
            <person name="Sun H."/>
            <person name="Tunlid A."/>
            <person name="Henrissat B."/>
            <person name="Grigoriev I.V."/>
            <person name="Hibbett D.S."/>
            <person name="Martin F."/>
            <person name="Nordberg H.P."/>
            <person name="Cantor M.N."/>
            <person name="Hua S.X."/>
        </authorList>
    </citation>
    <scope>NUCLEOTIDE SEQUENCE [LARGE SCALE GENOMIC DNA]</scope>
    <source>
        <strain evidence="7">h7</strain>
    </source>
</reference>
<dbReference type="GO" id="GO:0004674">
    <property type="term" value="F:protein serine/threonine kinase activity"/>
    <property type="evidence" value="ECO:0007669"/>
    <property type="project" value="TreeGrafter"/>
</dbReference>
<evidence type="ECO:0000256" key="3">
    <source>
        <dbReference type="PROSITE-ProRule" id="PRU10141"/>
    </source>
</evidence>
<dbReference type="PROSITE" id="PS50011">
    <property type="entry name" value="PROTEIN_KINASE_DOM"/>
    <property type="match status" value="1"/>
</dbReference>
<dbReference type="Gene3D" id="3.30.200.20">
    <property type="entry name" value="Phosphorylase Kinase, domain 1"/>
    <property type="match status" value="1"/>
</dbReference>
<dbReference type="PANTHER" id="PTHR24346">
    <property type="entry name" value="MAP/MICROTUBULE AFFINITY-REGULATING KINASE"/>
    <property type="match status" value="1"/>
</dbReference>
<feature type="region of interest" description="Disordered" evidence="4">
    <location>
        <begin position="251"/>
        <end position="283"/>
    </location>
</feature>
<dbReference type="PROSITE" id="PS00107">
    <property type="entry name" value="PROTEIN_KINASE_ATP"/>
    <property type="match status" value="1"/>
</dbReference>
<organism evidence="6 7">
    <name type="scientific">Hebeloma cylindrosporum</name>
    <dbReference type="NCBI Taxonomy" id="76867"/>
    <lineage>
        <taxon>Eukaryota</taxon>
        <taxon>Fungi</taxon>
        <taxon>Dikarya</taxon>
        <taxon>Basidiomycota</taxon>
        <taxon>Agaricomycotina</taxon>
        <taxon>Agaricomycetes</taxon>
        <taxon>Agaricomycetidae</taxon>
        <taxon>Agaricales</taxon>
        <taxon>Agaricineae</taxon>
        <taxon>Hymenogastraceae</taxon>
        <taxon>Hebeloma</taxon>
    </lineage>
</organism>
<dbReference type="InterPro" id="IPR000719">
    <property type="entry name" value="Prot_kinase_dom"/>
</dbReference>
<dbReference type="Pfam" id="PF00069">
    <property type="entry name" value="Pkinase"/>
    <property type="match status" value="2"/>
</dbReference>
<reference evidence="7" key="2">
    <citation type="submission" date="2015-01" db="EMBL/GenBank/DDBJ databases">
        <title>Evolutionary Origins and Diversification of the Mycorrhizal Mutualists.</title>
        <authorList>
            <consortium name="DOE Joint Genome Institute"/>
            <consortium name="Mycorrhizal Genomics Consortium"/>
            <person name="Kohler A."/>
            <person name="Kuo A."/>
            <person name="Nagy L.G."/>
            <person name="Floudas D."/>
            <person name="Copeland A."/>
            <person name="Barry K.W."/>
            <person name="Cichocki N."/>
            <person name="Veneault-Fourrey C."/>
            <person name="LaButti K."/>
            <person name="Lindquist E.A."/>
            <person name="Lipzen A."/>
            <person name="Lundell T."/>
            <person name="Morin E."/>
            <person name="Murat C."/>
            <person name="Riley R."/>
            <person name="Ohm R."/>
            <person name="Sun H."/>
            <person name="Tunlid A."/>
            <person name="Henrissat B."/>
            <person name="Grigoriev I.V."/>
            <person name="Hibbett D.S."/>
            <person name="Martin F."/>
        </authorList>
    </citation>
    <scope>NUCLEOTIDE SEQUENCE [LARGE SCALE GENOMIC DNA]</scope>
    <source>
        <strain evidence="7">h7</strain>
    </source>
</reference>
<evidence type="ECO:0000313" key="6">
    <source>
        <dbReference type="EMBL" id="KIM40148.1"/>
    </source>
</evidence>
<sequence>MTSPIPLSSPHRQNGTLSRHRGLTTACSHTGGSPSSSQQEDTARRALSGGLPRLRNLLSSSPRMLHSPNTLPHFRPHQQDRKPRSILVSNSLNGGVSPFHPETPSKNTSGNGLQLHLDSPTETLPRFHYSTEAPMHSSQFPPRHQLNPTFVHNYQLEAEIGSGGYGFVMTAYHRLEGHEVAVKFIIKDKVPEHAWMEDEVVGRLPTEVVLLSYINHESIVKCLDLFEDELYFYLIQELHGSPWQKHHKLLAQPSSSNSSPLSSTSSTPSLSPSSSEASLPASAPGTPPNMFAIIQPQLEHGKKNVSCVDDIPSLLDNHLSISQKIRPPEISRRPSHDLFECIEQSENKRLTEAQARYVFAQVVDAVHYLDAHGIAHRDIKDENLVIDHNLKIKLIDFGSATAVNPAETRPYYKMFYGTAAYASSEILLKKDYQAAPAEIWTLGVLLSYLLAGISPFPTVRDAVDGKIFLSEKVAGKISDDAMDLMRRCLDPNPDTRMTISEIKAHPWLQHRDSLL</sequence>
<dbReference type="GO" id="GO:0005634">
    <property type="term" value="C:nucleus"/>
    <property type="evidence" value="ECO:0007669"/>
    <property type="project" value="TreeGrafter"/>
</dbReference>
<evidence type="ECO:0000313" key="7">
    <source>
        <dbReference type="Proteomes" id="UP000053424"/>
    </source>
</evidence>
<accession>A0A0C2XRE4</accession>